<sequence>MLALLAALGLIVVSEGLGLSGSVRNSTDEKFIMKNGALLMTDGQPIRQRRSPNDSSGSIRLLGIMRKNDISFIRIQRLHQAGVTVQDLLGGMSEFTSAGKSIYFLCELGNNLSNHSSDDNNNTNSHLVRIHLSASFMDRLEKNKTRPKYVISRKCLSQSMPPRYVCKVPVAIGEYYCSKTVMEDESGRATELRTPVRKITYALVNPGTPFCMKVCPGDGQTLLFTYFTKDNVEVCQPLRRELCMETHDKRMVMYAGGITYSFCEALLLPVDKRGCNMEYETHLKEHNVSAYELHVERWTSRKVGEKELKYFDTLFLERGNYFLKVTLRTVPYVVCRVTGQEGASGLFIATSFANNQLKLNYKSVSYFAKYEMRCQGRMLAAYNSYVATSVHYLVTMESELEWTRMTYNVRADRWMRLERLCGLKSILLRAKPNFLRHQFAYSINVIYDGNVISSRTSYGVARVTMRKYGTYRINVTVLYQECNPYSRRIHRYRKKIKLKPCTPAKNQEGYIHLESSSKSAPALTQTLKLLILFTFVFYYYV</sequence>
<accession>A0A085MI61</accession>
<dbReference type="Proteomes" id="UP000030764">
    <property type="component" value="Unassembled WGS sequence"/>
</dbReference>
<keyword evidence="3" id="KW-1185">Reference proteome</keyword>
<evidence type="ECO:0000313" key="3">
    <source>
        <dbReference type="Proteomes" id="UP000030764"/>
    </source>
</evidence>
<protein>
    <submittedName>
        <fullName evidence="2">Uncharacterized protein</fullName>
    </submittedName>
</protein>
<organism evidence="2 3">
    <name type="scientific">Trichuris suis</name>
    <name type="common">pig whipworm</name>
    <dbReference type="NCBI Taxonomy" id="68888"/>
    <lineage>
        <taxon>Eukaryota</taxon>
        <taxon>Metazoa</taxon>
        <taxon>Ecdysozoa</taxon>
        <taxon>Nematoda</taxon>
        <taxon>Enoplea</taxon>
        <taxon>Dorylaimia</taxon>
        <taxon>Trichinellida</taxon>
        <taxon>Trichuridae</taxon>
        <taxon>Trichuris</taxon>
    </lineage>
</organism>
<name>A0A085MI61_9BILA</name>
<gene>
    <name evidence="2" type="ORF">M513_02164</name>
</gene>
<keyword evidence="1" id="KW-0732">Signal</keyword>
<evidence type="ECO:0000256" key="1">
    <source>
        <dbReference type="SAM" id="SignalP"/>
    </source>
</evidence>
<proteinExistence type="predicted"/>
<feature type="signal peptide" evidence="1">
    <location>
        <begin position="1"/>
        <end position="16"/>
    </location>
</feature>
<dbReference type="EMBL" id="KL363191">
    <property type="protein sequence ID" value="KFD56907.1"/>
    <property type="molecule type" value="Genomic_DNA"/>
</dbReference>
<evidence type="ECO:0000313" key="2">
    <source>
        <dbReference type="EMBL" id="KFD56907.1"/>
    </source>
</evidence>
<dbReference type="AlphaFoldDB" id="A0A085MI61"/>
<reference evidence="2 3" key="1">
    <citation type="journal article" date="2014" name="Nat. Genet.">
        <title>Genome and transcriptome of the porcine whipworm Trichuris suis.</title>
        <authorList>
            <person name="Jex A.R."/>
            <person name="Nejsum P."/>
            <person name="Schwarz E.M."/>
            <person name="Hu L."/>
            <person name="Young N.D."/>
            <person name="Hall R.S."/>
            <person name="Korhonen P.K."/>
            <person name="Liao S."/>
            <person name="Thamsborg S."/>
            <person name="Xia J."/>
            <person name="Xu P."/>
            <person name="Wang S."/>
            <person name="Scheerlinck J.P."/>
            <person name="Hofmann A."/>
            <person name="Sternberg P.W."/>
            <person name="Wang J."/>
            <person name="Gasser R.B."/>
        </authorList>
    </citation>
    <scope>NUCLEOTIDE SEQUENCE [LARGE SCALE GENOMIC DNA]</scope>
    <source>
        <strain evidence="2">DCEP-RM93M</strain>
    </source>
</reference>
<feature type="chain" id="PRO_5001795315" evidence="1">
    <location>
        <begin position="17"/>
        <end position="541"/>
    </location>
</feature>